<comment type="caution">
    <text evidence="9">The sequence shown here is derived from an EMBL/GenBank/DDBJ whole genome shotgun (WGS) entry which is preliminary data.</text>
</comment>
<feature type="transmembrane region" description="Helical" evidence="7">
    <location>
        <begin position="94"/>
        <end position="115"/>
    </location>
</feature>
<evidence type="ECO:0000256" key="3">
    <source>
        <dbReference type="ARBA" id="ARBA00022692"/>
    </source>
</evidence>
<evidence type="ECO:0000256" key="2">
    <source>
        <dbReference type="ARBA" id="ARBA00022448"/>
    </source>
</evidence>
<evidence type="ECO:0000256" key="4">
    <source>
        <dbReference type="ARBA" id="ARBA00022737"/>
    </source>
</evidence>
<keyword evidence="3 7" id="KW-0812">Transmembrane</keyword>
<comment type="subcellular location">
    <subcellularLocation>
        <location evidence="1">Membrane</location>
        <topology evidence="1">Multi-pass membrane protein</topology>
    </subcellularLocation>
</comment>
<keyword evidence="4" id="KW-0677">Repeat</keyword>
<evidence type="ECO:0000313" key="10">
    <source>
        <dbReference type="Proteomes" id="UP001589783"/>
    </source>
</evidence>
<evidence type="ECO:0000256" key="1">
    <source>
        <dbReference type="ARBA" id="ARBA00004141"/>
    </source>
</evidence>
<dbReference type="InterPro" id="IPR004680">
    <property type="entry name" value="Cit_transptr-like_dom"/>
</dbReference>
<dbReference type="InterPro" id="IPR051679">
    <property type="entry name" value="DASS-Related_Transporters"/>
</dbReference>
<gene>
    <name evidence="9" type="ORF">ACFFJD_08115</name>
</gene>
<feature type="transmembrane region" description="Helical" evidence="7">
    <location>
        <begin position="53"/>
        <end position="74"/>
    </location>
</feature>
<feature type="transmembrane region" description="Helical" evidence="7">
    <location>
        <begin position="491"/>
        <end position="510"/>
    </location>
</feature>
<evidence type="ECO:0000256" key="7">
    <source>
        <dbReference type="SAM" id="Phobius"/>
    </source>
</evidence>
<protein>
    <submittedName>
        <fullName evidence="9">SLC13 family permease</fullName>
    </submittedName>
</protein>
<dbReference type="PANTHER" id="PTHR43652">
    <property type="entry name" value="BASIC AMINO ACID ANTIPORTER YFCC-RELATED"/>
    <property type="match status" value="1"/>
</dbReference>
<keyword evidence="2" id="KW-0813">Transport</keyword>
<accession>A0ABV6H7G9</accession>
<dbReference type="Proteomes" id="UP001589783">
    <property type="component" value="Unassembled WGS sequence"/>
</dbReference>
<keyword evidence="5 7" id="KW-1133">Transmembrane helix</keyword>
<feature type="transmembrane region" description="Helical" evidence="7">
    <location>
        <begin position="409"/>
        <end position="428"/>
    </location>
</feature>
<dbReference type="PANTHER" id="PTHR43652:SF2">
    <property type="entry name" value="BASIC AMINO ACID ANTIPORTER YFCC-RELATED"/>
    <property type="match status" value="1"/>
</dbReference>
<organism evidence="9 10">
    <name type="scientific">Gordonia phosphorivorans</name>
    <dbReference type="NCBI Taxonomy" id="1056982"/>
    <lineage>
        <taxon>Bacteria</taxon>
        <taxon>Bacillati</taxon>
        <taxon>Actinomycetota</taxon>
        <taxon>Actinomycetes</taxon>
        <taxon>Mycobacteriales</taxon>
        <taxon>Gordoniaceae</taxon>
        <taxon>Gordonia</taxon>
    </lineage>
</organism>
<feature type="transmembrane region" description="Helical" evidence="7">
    <location>
        <begin position="385"/>
        <end position="402"/>
    </location>
</feature>
<sequence length="555" mass="57849">MAILTGVIVVATLIAMTSGRVPPVLALIIALLVAGVAGIATPTELFSGLSNGGVITIAAMLVIAKGVLATGVVSRVTFRLLSGVTTPGQTLRRIVPPIGIISSLINTTPIVAMLIPATKELQQRSGVPARSVLLPVAHATTLAGSMTLIGTSSNLIIAGMAAPYGVQLSMFSFVPVAAPVAIVGGIAVIVCSRYLLKGKPKAPAKDLHWRVEIPLSSRSVSVGRTAADVGIARTAEYELIDVRRWGESVVTDSVLEEDDLLVYRATESGVRMLWTSPRFGLAPHHLFAVTIDTNQSGSIRDLQDDEDLLVVAAETTKRFRETSLRPGRTVYVSTASRDILTHHPLVGLWQNAAGKAPQPGKTWIALGVLLAVIVAASFGLAPVELAASIGAVAMIVTGVLTPRSAVRALDWNILAIIAGSIGLGVMVIESGLGGYLSGAIIELSAGSIPLMVAVIALGTTVLTNLVTNAAAASILTPVAITVATSMGVNPLILLILVGTCISFTFLNPFSHQSNLMVMEPGKYTTSTFVRFGIPITLVSLVTAFAVAWPLLTFWH</sequence>
<feature type="transmembrane region" description="Helical" evidence="7">
    <location>
        <begin position="362"/>
        <end position="379"/>
    </location>
</feature>
<feature type="transmembrane region" description="Helical" evidence="7">
    <location>
        <begin position="173"/>
        <end position="196"/>
    </location>
</feature>
<feature type="transmembrane region" description="Helical" evidence="7">
    <location>
        <begin position="531"/>
        <end position="551"/>
    </location>
</feature>
<feature type="transmembrane region" description="Helical" evidence="7">
    <location>
        <begin position="25"/>
        <end position="46"/>
    </location>
</feature>
<dbReference type="Pfam" id="PF03600">
    <property type="entry name" value="CitMHS"/>
    <property type="match status" value="1"/>
</dbReference>
<evidence type="ECO:0000313" key="9">
    <source>
        <dbReference type="EMBL" id="MFC0314814.1"/>
    </source>
</evidence>
<evidence type="ECO:0000256" key="5">
    <source>
        <dbReference type="ARBA" id="ARBA00022989"/>
    </source>
</evidence>
<name>A0ABV6H7G9_9ACTN</name>
<dbReference type="EMBL" id="JBHLWV010000016">
    <property type="protein sequence ID" value="MFC0314814.1"/>
    <property type="molecule type" value="Genomic_DNA"/>
</dbReference>
<feature type="transmembrane region" description="Helical" evidence="7">
    <location>
        <begin position="136"/>
        <end position="161"/>
    </location>
</feature>
<evidence type="ECO:0000256" key="6">
    <source>
        <dbReference type="ARBA" id="ARBA00023136"/>
    </source>
</evidence>
<evidence type="ECO:0000259" key="8">
    <source>
        <dbReference type="Pfam" id="PF03600"/>
    </source>
</evidence>
<keyword evidence="10" id="KW-1185">Reference proteome</keyword>
<reference evidence="9 10" key="1">
    <citation type="submission" date="2024-09" db="EMBL/GenBank/DDBJ databases">
        <authorList>
            <person name="Sun Q."/>
            <person name="Mori K."/>
        </authorList>
    </citation>
    <scope>NUCLEOTIDE SEQUENCE [LARGE SCALE GENOMIC DNA]</scope>
    <source>
        <strain evidence="9 10">CCM 7957</strain>
    </source>
</reference>
<feature type="transmembrane region" description="Helical" evidence="7">
    <location>
        <begin position="434"/>
        <end position="458"/>
    </location>
</feature>
<dbReference type="RefSeq" id="WP_382362909.1">
    <property type="nucleotide sequence ID" value="NZ_JBHLWV010000016.1"/>
</dbReference>
<keyword evidence="6 7" id="KW-0472">Membrane</keyword>
<proteinExistence type="predicted"/>
<feature type="domain" description="Citrate transporter-like" evidence="8">
    <location>
        <begin position="16"/>
        <end position="498"/>
    </location>
</feature>